<dbReference type="Proteomes" id="UP001202328">
    <property type="component" value="Unassembled WGS sequence"/>
</dbReference>
<evidence type="ECO:0000313" key="1">
    <source>
        <dbReference type="EMBL" id="KAI3914796.1"/>
    </source>
</evidence>
<gene>
    <name evidence="1" type="ORF">MKW98_002032</name>
</gene>
<organism evidence="1 2">
    <name type="scientific">Papaver atlanticum</name>
    <dbReference type="NCBI Taxonomy" id="357466"/>
    <lineage>
        <taxon>Eukaryota</taxon>
        <taxon>Viridiplantae</taxon>
        <taxon>Streptophyta</taxon>
        <taxon>Embryophyta</taxon>
        <taxon>Tracheophyta</taxon>
        <taxon>Spermatophyta</taxon>
        <taxon>Magnoliopsida</taxon>
        <taxon>Ranunculales</taxon>
        <taxon>Papaveraceae</taxon>
        <taxon>Papaveroideae</taxon>
        <taxon>Papaver</taxon>
    </lineage>
</organism>
<dbReference type="SUPFAM" id="SSF56204">
    <property type="entry name" value="Hect, E3 ligase catalytic domain"/>
    <property type="match status" value="1"/>
</dbReference>
<proteinExistence type="predicted"/>
<name>A0AAD4SPM1_9MAGN</name>
<dbReference type="AlphaFoldDB" id="A0AAD4SPM1"/>
<reference evidence="1" key="1">
    <citation type="submission" date="2022-04" db="EMBL/GenBank/DDBJ databases">
        <title>A functionally conserved STORR gene fusion in Papaver species that diverged 16.8 million years ago.</title>
        <authorList>
            <person name="Catania T."/>
        </authorList>
    </citation>
    <scope>NUCLEOTIDE SEQUENCE</scope>
    <source>
        <strain evidence="1">S-188037</strain>
    </source>
</reference>
<sequence length="85" mass="9482">MHRSCKKMLEMDVDFVDSDAMGLTFVGEFEEFGSRKTMELCPGGNNIVPRLAKSFFQAIDLKCLDCALLGGDNPILLIDWKAHAE</sequence>
<accession>A0AAD4SPM1</accession>
<comment type="caution">
    <text evidence="1">The sequence shown here is derived from an EMBL/GenBank/DDBJ whole genome shotgun (WGS) entry which is preliminary data.</text>
</comment>
<keyword evidence="2" id="KW-1185">Reference proteome</keyword>
<dbReference type="Gene3D" id="3.30.2160.10">
    <property type="entry name" value="Hect, E3 ligase catalytic domain"/>
    <property type="match status" value="1"/>
</dbReference>
<dbReference type="EMBL" id="JAJJMB010009231">
    <property type="protein sequence ID" value="KAI3914796.1"/>
    <property type="molecule type" value="Genomic_DNA"/>
</dbReference>
<dbReference type="GO" id="GO:0004842">
    <property type="term" value="F:ubiquitin-protein transferase activity"/>
    <property type="evidence" value="ECO:0007669"/>
    <property type="project" value="InterPro"/>
</dbReference>
<evidence type="ECO:0000313" key="2">
    <source>
        <dbReference type="Proteomes" id="UP001202328"/>
    </source>
</evidence>
<protein>
    <submittedName>
        <fullName evidence="1">Uncharacterized protein</fullName>
    </submittedName>
</protein>
<dbReference type="InterPro" id="IPR035983">
    <property type="entry name" value="Hect_E3_ubiquitin_ligase"/>
</dbReference>